<dbReference type="EMBL" id="NRDI02000026">
    <property type="protein sequence ID" value="KAI1508415.1"/>
    <property type="molecule type" value="Genomic_DNA"/>
</dbReference>
<proteinExistence type="inferred from homology"/>
<dbReference type="FunFam" id="3.40.50.720:FF:000426">
    <property type="entry name" value="Aldehyde reductase 2"/>
    <property type="match status" value="1"/>
</dbReference>
<dbReference type="Proteomes" id="UP000249757">
    <property type="component" value="Unassembled WGS sequence"/>
</dbReference>
<organism evidence="4 6">
    <name type="scientific">Pyrenophora tritici-repentis</name>
    <dbReference type="NCBI Taxonomy" id="45151"/>
    <lineage>
        <taxon>Eukaryota</taxon>
        <taxon>Fungi</taxon>
        <taxon>Dikarya</taxon>
        <taxon>Ascomycota</taxon>
        <taxon>Pezizomycotina</taxon>
        <taxon>Dothideomycetes</taxon>
        <taxon>Pleosporomycetidae</taxon>
        <taxon>Pleosporales</taxon>
        <taxon>Pleosporineae</taxon>
        <taxon>Pleosporaceae</taxon>
        <taxon>Pyrenophora</taxon>
    </lineage>
</organism>
<evidence type="ECO:0000313" key="4">
    <source>
        <dbReference type="EMBL" id="KAF7566761.1"/>
    </source>
</evidence>
<dbReference type="AlphaFoldDB" id="A0A2W1E629"/>
<dbReference type="OrthoDB" id="2735536at2759"/>
<dbReference type="Proteomes" id="UP000245464">
    <property type="component" value="Chromosome 9"/>
</dbReference>
<dbReference type="Pfam" id="PF01370">
    <property type="entry name" value="Epimerase"/>
    <property type="match status" value="1"/>
</dbReference>
<evidence type="ECO:0000313" key="7">
    <source>
        <dbReference type="Proteomes" id="UP000249757"/>
    </source>
</evidence>
<dbReference type="EMBL" id="NQIK02000009">
    <property type="protein sequence ID" value="KAF7566761.1"/>
    <property type="molecule type" value="Genomic_DNA"/>
</dbReference>
<dbReference type="Gene3D" id="3.40.50.720">
    <property type="entry name" value="NAD(P)-binding Rossmann-like Domain"/>
    <property type="match status" value="1"/>
</dbReference>
<sequence length="338" mass="37932">MPTVVIKPGATVFVTGANGLIGSHVIDQLLKKGYNVRGTVRDVAKAKWLSEYFDAKYKDAKLELVSVPDMRVEGCYDSVVDSIEGFVHVASPLDGISDVDEAIKIAVTGALNALKACAKTPSCKRFVFTSSSIAATFPRPNVEFSIDETSFNDEAMEVLRKEPGKEGLFVYAALKTEAEKAVWKWTKENKPGFVVNTVLPNANFGRVLVPEHQGYPSTIGWTHDAWIGVETDRWTSWAGPQWFISTEDDALLHVSALIHSDVDSERLFGFAEPWSYNKMMDIWRKQYPERKFADNIEGMGEDRMKVPNERAEEVLRWVKGAGWDSLEQSLKEMTENWK</sequence>
<feature type="domain" description="NAD-dependent epimerase/dehydratase" evidence="3">
    <location>
        <begin position="12"/>
        <end position="200"/>
    </location>
</feature>
<dbReference type="OMA" id="YYINIVD"/>
<gene>
    <name evidence="5" type="ORF">Ptr86124_012637</name>
    <name evidence="4" type="ORF">PtrM4_150810</name>
</gene>
<reference evidence="4" key="1">
    <citation type="journal article" date="2018" name="BMC Genomics">
        <title>Comparative genomics of the wheat fungal pathogen Pyrenophora tritici-repentis reveals chromosomal variations and genome plasticity.</title>
        <authorList>
            <person name="Moolhuijzen P."/>
            <person name="See P.T."/>
            <person name="Hane J.K."/>
            <person name="Shi G."/>
            <person name="Liu Z."/>
            <person name="Oliver R.P."/>
            <person name="Moffat C.S."/>
        </authorList>
    </citation>
    <scope>NUCLEOTIDE SEQUENCE [LARGE SCALE GENOMIC DNA]</scope>
    <source>
        <strain evidence="4">M4</strain>
    </source>
</reference>
<dbReference type="InterPro" id="IPR050425">
    <property type="entry name" value="NAD(P)_dehydrat-like"/>
</dbReference>
<comment type="similarity">
    <text evidence="2">Belongs to the NAD(P)-dependent epimerase/dehydratase family. Dihydroflavonol-4-reductase subfamily.</text>
</comment>
<dbReference type="PANTHER" id="PTHR10366:SF562">
    <property type="entry name" value="ALDEHYDE REDUCTASE II (AFU_ORTHOLOGUE AFUA_1G11360)"/>
    <property type="match status" value="1"/>
</dbReference>
<dbReference type="PANTHER" id="PTHR10366">
    <property type="entry name" value="NAD DEPENDENT EPIMERASE/DEHYDRATASE"/>
    <property type="match status" value="1"/>
</dbReference>
<name>A0A2W1E629_9PLEO</name>
<reference evidence="7" key="4">
    <citation type="journal article" date="2022" name="Microb. Genom.">
        <title>A global pangenome for the wheat fungal pathogen Pyrenophora tritici-repentis and prediction of effector protein structural homology.</title>
        <authorList>
            <person name="Moolhuijzen P.M."/>
            <person name="See P.T."/>
            <person name="Shi G."/>
            <person name="Powell H.R."/>
            <person name="Cockram J."/>
            <person name="Jorgensen L.N."/>
            <person name="Benslimane H."/>
            <person name="Strelkov S.E."/>
            <person name="Turner J."/>
            <person name="Liu Z."/>
            <person name="Moffat C.S."/>
        </authorList>
    </citation>
    <scope>NUCLEOTIDE SEQUENCE [LARGE SCALE GENOMIC DNA]</scope>
</reference>
<dbReference type="SUPFAM" id="SSF51735">
    <property type="entry name" value="NAD(P)-binding Rossmann-fold domains"/>
    <property type="match status" value="1"/>
</dbReference>
<keyword evidence="1" id="KW-0560">Oxidoreductase</keyword>
<accession>A0A2W1E629</accession>
<evidence type="ECO:0000313" key="6">
    <source>
        <dbReference type="Proteomes" id="UP000245464"/>
    </source>
</evidence>
<comment type="caution">
    <text evidence="4">The sequence shown here is derived from an EMBL/GenBank/DDBJ whole genome shotgun (WGS) entry which is preliminary data.</text>
</comment>
<keyword evidence="7" id="KW-1185">Reference proteome</keyword>
<dbReference type="InterPro" id="IPR036291">
    <property type="entry name" value="NAD(P)-bd_dom_sf"/>
</dbReference>
<dbReference type="InterPro" id="IPR001509">
    <property type="entry name" value="Epimerase_deHydtase"/>
</dbReference>
<evidence type="ECO:0000256" key="1">
    <source>
        <dbReference type="ARBA" id="ARBA00023002"/>
    </source>
</evidence>
<evidence type="ECO:0000256" key="2">
    <source>
        <dbReference type="ARBA" id="ARBA00023445"/>
    </source>
</evidence>
<reference evidence="5" key="2">
    <citation type="submission" date="2021-05" db="EMBL/GenBank/DDBJ databases">
        <authorList>
            <person name="Moolhuijzen P.M."/>
            <person name="Moffat C.S."/>
        </authorList>
    </citation>
    <scope>NUCLEOTIDE SEQUENCE</scope>
    <source>
        <strain evidence="5">86-124</strain>
    </source>
</reference>
<evidence type="ECO:0000313" key="5">
    <source>
        <dbReference type="EMBL" id="KAI1508415.1"/>
    </source>
</evidence>
<reference evidence="5" key="3">
    <citation type="journal article" date="2022" name="bioRxiv">
        <title>A global pangenome for the wheat fungal pathogen Pyrenophora tritici-repentis and prediction of effector protein structural homology.</title>
        <authorList>
            <person name="Moolhuijzen P."/>
            <person name="See P.T."/>
            <person name="Shi G."/>
            <person name="Powell H.R."/>
            <person name="Cockram J."/>
            <person name="Jorgensen L.N."/>
            <person name="Benslimane H."/>
            <person name="Strelkov S.E."/>
            <person name="Turner J."/>
            <person name="Liu Z."/>
            <person name="Moffat C.S."/>
        </authorList>
    </citation>
    <scope>NUCLEOTIDE SEQUENCE</scope>
    <source>
        <strain evidence="5">86-124</strain>
    </source>
</reference>
<protein>
    <submittedName>
        <fullName evidence="4">Epimerase multi-domain protein</fullName>
    </submittedName>
    <submittedName>
        <fullName evidence="5">NAD dependent epimerase/dehydratase protein</fullName>
    </submittedName>
</protein>
<evidence type="ECO:0000259" key="3">
    <source>
        <dbReference type="Pfam" id="PF01370"/>
    </source>
</evidence>
<dbReference type="GO" id="GO:0016616">
    <property type="term" value="F:oxidoreductase activity, acting on the CH-OH group of donors, NAD or NADP as acceptor"/>
    <property type="evidence" value="ECO:0007669"/>
    <property type="project" value="TreeGrafter"/>
</dbReference>